<dbReference type="SUPFAM" id="SSF53850">
    <property type="entry name" value="Periplasmic binding protein-like II"/>
    <property type="match status" value="1"/>
</dbReference>
<evidence type="ECO:0000313" key="6">
    <source>
        <dbReference type="EMBL" id="MBI3127047.1"/>
    </source>
</evidence>
<evidence type="ECO:0000256" key="3">
    <source>
        <dbReference type="ARBA" id="ARBA00022729"/>
    </source>
</evidence>
<dbReference type="InterPro" id="IPR030678">
    <property type="entry name" value="Peptide/Ni-bd"/>
</dbReference>
<dbReference type="EMBL" id="JACPUR010000014">
    <property type="protein sequence ID" value="MBI3127047.1"/>
    <property type="molecule type" value="Genomic_DNA"/>
</dbReference>
<name>A0A932MMZ3_UNCTE</name>
<dbReference type="GO" id="GO:0015833">
    <property type="term" value="P:peptide transport"/>
    <property type="evidence" value="ECO:0007669"/>
    <property type="project" value="TreeGrafter"/>
</dbReference>
<evidence type="ECO:0000313" key="7">
    <source>
        <dbReference type="Proteomes" id="UP000782312"/>
    </source>
</evidence>
<comment type="similarity">
    <text evidence="1">Belongs to the bacterial solute-binding protein 5 family.</text>
</comment>
<dbReference type="Gene3D" id="3.10.105.10">
    <property type="entry name" value="Dipeptide-binding Protein, Domain 3"/>
    <property type="match status" value="1"/>
</dbReference>
<proteinExistence type="inferred from homology"/>
<organism evidence="6 7">
    <name type="scientific">Tectimicrobiota bacterium</name>
    <dbReference type="NCBI Taxonomy" id="2528274"/>
    <lineage>
        <taxon>Bacteria</taxon>
        <taxon>Pseudomonadati</taxon>
        <taxon>Nitrospinota/Tectimicrobiota group</taxon>
        <taxon>Candidatus Tectimicrobiota</taxon>
    </lineage>
</organism>
<dbReference type="PANTHER" id="PTHR30290">
    <property type="entry name" value="PERIPLASMIC BINDING COMPONENT OF ABC TRANSPORTER"/>
    <property type="match status" value="1"/>
</dbReference>
<feature type="signal peptide" evidence="4">
    <location>
        <begin position="1"/>
        <end position="23"/>
    </location>
</feature>
<comment type="caution">
    <text evidence="6">The sequence shown here is derived from an EMBL/GenBank/DDBJ whole genome shotgun (WGS) entry which is preliminary data.</text>
</comment>
<accession>A0A932MMZ3</accession>
<evidence type="ECO:0000259" key="5">
    <source>
        <dbReference type="Pfam" id="PF00496"/>
    </source>
</evidence>
<evidence type="ECO:0000256" key="4">
    <source>
        <dbReference type="SAM" id="SignalP"/>
    </source>
</evidence>
<protein>
    <recommendedName>
        <fullName evidence="5">Solute-binding protein family 5 domain-containing protein</fullName>
    </recommendedName>
</protein>
<reference evidence="6" key="1">
    <citation type="submission" date="2020-07" db="EMBL/GenBank/DDBJ databases">
        <title>Huge and variable diversity of episymbiotic CPR bacteria and DPANN archaea in groundwater ecosystems.</title>
        <authorList>
            <person name="He C.Y."/>
            <person name="Keren R."/>
            <person name="Whittaker M."/>
            <person name="Farag I.F."/>
            <person name="Doudna J."/>
            <person name="Cate J.H.D."/>
            <person name="Banfield J.F."/>
        </authorList>
    </citation>
    <scope>NUCLEOTIDE SEQUENCE</scope>
    <source>
        <strain evidence="6">NC_groundwater_763_Ag_S-0.2um_68_21</strain>
    </source>
</reference>
<dbReference type="GO" id="GO:0030288">
    <property type="term" value="C:outer membrane-bounded periplasmic space"/>
    <property type="evidence" value="ECO:0007669"/>
    <property type="project" value="UniProtKB-ARBA"/>
</dbReference>
<evidence type="ECO:0000256" key="1">
    <source>
        <dbReference type="ARBA" id="ARBA00005695"/>
    </source>
</evidence>
<dbReference type="PIRSF" id="PIRSF002741">
    <property type="entry name" value="MppA"/>
    <property type="match status" value="1"/>
</dbReference>
<dbReference type="Gene3D" id="3.40.190.10">
    <property type="entry name" value="Periplasmic binding protein-like II"/>
    <property type="match status" value="1"/>
</dbReference>
<keyword evidence="2" id="KW-0813">Transport</keyword>
<keyword evidence="3 4" id="KW-0732">Signal</keyword>
<feature type="chain" id="PRO_5037320398" description="Solute-binding protein family 5 domain-containing protein" evidence="4">
    <location>
        <begin position="24"/>
        <end position="510"/>
    </location>
</feature>
<dbReference type="AlphaFoldDB" id="A0A932MMZ3"/>
<dbReference type="Pfam" id="PF00496">
    <property type="entry name" value="SBP_bac_5"/>
    <property type="match status" value="1"/>
</dbReference>
<sequence length="510" mass="57197">MRRSFLAALVLAAGVLAAPSTQAFKGEVTIALADEVPTMDPHIITSAIGVMVWRYPFDTLTSADTATGKVGPWLAERWEQISPTAIKFWLRKGVKFFDGTPVTSEAVKYSIGRIMDPANKSRSAPAFKAFDRVEILDDHTFIWHNKVPDNGTLNRMTVRPAIMSPKTKGWDKARFAREPAGSGPYILQSWTKGQRMVLEANPGWWANDRFPHRPKTVVLRRIQEASTRVKALAVGEVDLITQIHPQFMDEIKDNPNVEMKSVPSVRIMYLGFHTRHGGPFTDLNVRLAVNHAIDTASIIRTLLRGQAVPIGQMIHQWNYSGYNPDKSWYGYDPAKAKEYMRKSAYPDGFKATLLSPVGRFPADKQTCEAMTGMLKEIKIDAVCKPMTFALFTREYRAYAQGTKKDPAMYYMGFGNSSGDPGLAMISTSACGGGWSSHCFKDLDDAMYKALGTPGSEAQQAGWERVTDMIKAKATHKIMFQVNDVVAFQKKRIEFRPRYDEIVYAWEIVMK</sequence>
<dbReference type="GO" id="GO:0043190">
    <property type="term" value="C:ATP-binding cassette (ABC) transporter complex"/>
    <property type="evidence" value="ECO:0007669"/>
    <property type="project" value="InterPro"/>
</dbReference>
<dbReference type="Proteomes" id="UP000782312">
    <property type="component" value="Unassembled WGS sequence"/>
</dbReference>
<dbReference type="PANTHER" id="PTHR30290:SF9">
    <property type="entry name" value="OLIGOPEPTIDE-BINDING PROTEIN APPA"/>
    <property type="match status" value="1"/>
</dbReference>
<dbReference type="GO" id="GO:1904680">
    <property type="term" value="F:peptide transmembrane transporter activity"/>
    <property type="evidence" value="ECO:0007669"/>
    <property type="project" value="TreeGrafter"/>
</dbReference>
<dbReference type="InterPro" id="IPR039424">
    <property type="entry name" value="SBP_5"/>
</dbReference>
<evidence type="ECO:0000256" key="2">
    <source>
        <dbReference type="ARBA" id="ARBA00022448"/>
    </source>
</evidence>
<feature type="domain" description="Solute-binding protein family 5" evidence="5">
    <location>
        <begin position="69"/>
        <end position="431"/>
    </location>
</feature>
<dbReference type="Gene3D" id="3.90.76.10">
    <property type="entry name" value="Dipeptide-binding Protein, Domain 1"/>
    <property type="match status" value="1"/>
</dbReference>
<gene>
    <name evidence="6" type="ORF">HYZ11_05540</name>
</gene>
<dbReference type="InterPro" id="IPR000914">
    <property type="entry name" value="SBP_5_dom"/>
</dbReference>